<comment type="caution">
    <text evidence="4">The sequence shown here is derived from an EMBL/GenBank/DDBJ whole genome shotgun (WGS) entry which is preliminary data.</text>
</comment>
<dbReference type="Gene3D" id="1.25.40.10">
    <property type="entry name" value="Tetratricopeptide repeat domain"/>
    <property type="match status" value="1"/>
</dbReference>
<dbReference type="InterPro" id="IPR016032">
    <property type="entry name" value="Sig_transdc_resp-reg_C-effctor"/>
</dbReference>
<dbReference type="InterPro" id="IPR041664">
    <property type="entry name" value="AAA_16"/>
</dbReference>
<dbReference type="InterPro" id="IPR011990">
    <property type="entry name" value="TPR-like_helical_dom_sf"/>
</dbReference>
<dbReference type="PANTHER" id="PTHR16305:SF35">
    <property type="entry name" value="TRANSCRIPTIONAL ACTIVATOR DOMAIN"/>
    <property type="match status" value="1"/>
</dbReference>
<dbReference type="InterPro" id="IPR027417">
    <property type="entry name" value="P-loop_NTPase"/>
</dbReference>
<dbReference type="RefSeq" id="WP_222969521.1">
    <property type="nucleotide sequence ID" value="NZ_JAINZZ010000091.1"/>
</dbReference>
<accession>A0ABS7QI61</accession>
<dbReference type="SMART" id="SM00421">
    <property type="entry name" value="HTH_LUXR"/>
    <property type="match status" value="1"/>
</dbReference>
<dbReference type="EMBL" id="JAINZZ010000091">
    <property type="protein sequence ID" value="MBY8882861.1"/>
    <property type="molecule type" value="Genomic_DNA"/>
</dbReference>
<evidence type="ECO:0000256" key="2">
    <source>
        <dbReference type="ARBA" id="ARBA00022840"/>
    </source>
</evidence>
<evidence type="ECO:0000256" key="1">
    <source>
        <dbReference type="ARBA" id="ARBA00022741"/>
    </source>
</evidence>
<dbReference type="Gene3D" id="3.40.50.300">
    <property type="entry name" value="P-loop containing nucleotide triphosphate hydrolases"/>
    <property type="match status" value="1"/>
</dbReference>
<dbReference type="PANTHER" id="PTHR16305">
    <property type="entry name" value="TESTICULAR SOLUBLE ADENYLYL CYCLASE"/>
    <property type="match status" value="1"/>
</dbReference>
<dbReference type="Gene3D" id="1.10.10.10">
    <property type="entry name" value="Winged helix-like DNA-binding domain superfamily/Winged helix DNA-binding domain"/>
    <property type="match status" value="1"/>
</dbReference>
<dbReference type="CDD" id="cd06170">
    <property type="entry name" value="LuxR_C_like"/>
    <property type="match status" value="1"/>
</dbReference>
<dbReference type="InterPro" id="IPR036388">
    <property type="entry name" value="WH-like_DNA-bd_sf"/>
</dbReference>
<sequence length="999" mass="107523">MLGSVQTQSLSPVFIGRDAELKRLSAALAAADRGEPQAVLIGGEAGVGKTRLTEEFLTAARGTGAVAAVGACVEIGADGLPFAPISTALRGLYGSLGPELLGAAAGQETELARLLPELGEQGATRRDPRDENGRVRLFELTVRLLERLGADRTIVLAVEDLHWADRSTRELLAYLFRSLQRARVLIAATYRADDIHRRHPLRPFLAETDRLRTVDRIELSRFTRAEVRRQLAAILGVEPEDAVADQVFARSDGNPFFVEELACSLNGACPTGISDSLRDLLLVRVEALSEDAQRVARIVAEGGNTVEYRLLDAIAGLGEDQLIDALRTAVGANILVPTDSGDGYRFRHSLVREAVGDDLLPGERSRINRRYAEAIEADPGLVRADERAARLATYWYAAHDPARALPAVLRASVEARHRHAHAEQHRLLERALELWEDAPEDVRSALRPIDYAEAYPPCDPATPLGFLDLLAEITVAARLSGERERAYTIAKRATHLIERTGTVDPLRAAWFWAQRSRLTEDLARGDGWEELSRARELVRGLPPSAAHAEVMAMIAGWIMVHKSGSEGIAIAGRAVELARSSGDRDTELHARVTLGLLRVDSGDIDGGIADVEEVRALVRDFRSPNMLARTYGNLSSVLEGAGRSAEAVRTAREGLALLGEKVANVTRAWLLTNEGESLLSSGRYEAALAPLDQARRLVDRTFLRGGIEIWLGFQALGTGDPERALRHHADAAELLRHDTQPQHLIPMRTLAARLAAGQGRFDDARQELRSGIAVGFPAGTARYGWPLLAAGAAAEAANEHGADRDVLRQIRDAAGRLPQPSGVTAAYALLVEAELARAEGGVDAAPWAAAEAAFAAEERPLELAEVRLRRAECLLAAGEREPGAALLAEAHGAAVRAGARPLAAAVAGLAHRARVPLPDAGDGTAMPGHPSVESLGLTARERDVLRLVADGRTNRQIAEELFISPKTASVHVSNILAKLDVSTRGEAAALTHRLSLFPS</sequence>
<dbReference type="PRINTS" id="PR00038">
    <property type="entry name" value="HTHLUXR"/>
</dbReference>
<dbReference type="PROSITE" id="PS50043">
    <property type="entry name" value="HTH_LUXR_2"/>
    <property type="match status" value="1"/>
</dbReference>
<protein>
    <submittedName>
        <fullName evidence="4">AAA family ATPase</fullName>
    </submittedName>
</protein>
<feature type="domain" description="HTH luxR-type" evidence="3">
    <location>
        <begin position="930"/>
        <end position="995"/>
    </location>
</feature>
<keyword evidence="2" id="KW-0067">ATP-binding</keyword>
<evidence type="ECO:0000313" key="4">
    <source>
        <dbReference type="EMBL" id="MBY8882861.1"/>
    </source>
</evidence>
<dbReference type="Proteomes" id="UP000778578">
    <property type="component" value="Unassembled WGS sequence"/>
</dbReference>
<dbReference type="SUPFAM" id="SSF52540">
    <property type="entry name" value="P-loop containing nucleoside triphosphate hydrolases"/>
    <property type="match status" value="1"/>
</dbReference>
<dbReference type="InterPro" id="IPR000792">
    <property type="entry name" value="Tscrpt_reg_LuxR_C"/>
</dbReference>
<dbReference type="SUPFAM" id="SSF48452">
    <property type="entry name" value="TPR-like"/>
    <property type="match status" value="1"/>
</dbReference>
<proteinExistence type="predicted"/>
<dbReference type="Pfam" id="PF00196">
    <property type="entry name" value="GerE"/>
    <property type="match status" value="1"/>
</dbReference>
<keyword evidence="1" id="KW-0547">Nucleotide-binding</keyword>
<keyword evidence="5" id="KW-1185">Reference proteome</keyword>
<gene>
    <name evidence="4" type="ORF">K7862_35285</name>
</gene>
<dbReference type="Pfam" id="PF13191">
    <property type="entry name" value="AAA_16"/>
    <property type="match status" value="1"/>
</dbReference>
<evidence type="ECO:0000259" key="3">
    <source>
        <dbReference type="PROSITE" id="PS50043"/>
    </source>
</evidence>
<name>A0ABS7QI61_9ACTN</name>
<reference evidence="4 5" key="1">
    <citation type="submission" date="2021-08" db="EMBL/GenBank/DDBJ databases">
        <title>WGS of actinomycetes from Thailand.</title>
        <authorList>
            <person name="Thawai C."/>
        </authorList>
    </citation>
    <scope>NUCLEOTIDE SEQUENCE [LARGE SCALE GENOMIC DNA]</scope>
    <source>
        <strain evidence="4 5">PLK6-54</strain>
    </source>
</reference>
<dbReference type="SUPFAM" id="SSF46894">
    <property type="entry name" value="C-terminal effector domain of the bipartite response regulators"/>
    <property type="match status" value="1"/>
</dbReference>
<evidence type="ECO:0000313" key="5">
    <source>
        <dbReference type="Proteomes" id="UP000778578"/>
    </source>
</evidence>
<organism evidence="4 5">
    <name type="scientific">Actinacidiphila acidipaludis</name>
    <dbReference type="NCBI Taxonomy" id="2873382"/>
    <lineage>
        <taxon>Bacteria</taxon>
        <taxon>Bacillati</taxon>
        <taxon>Actinomycetota</taxon>
        <taxon>Actinomycetes</taxon>
        <taxon>Kitasatosporales</taxon>
        <taxon>Streptomycetaceae</taxon>
        <taxon>Actinacidiphila</taxon>
    </lineage>
</organism>